<gene>
    <name evidence="4" type="ORF">ACFSKQ_13345</name>
</gene>
<feature type="non-terminal residue" evidence="4">
    <location>
        <position position="310"/>
    </location>
</feature>
<dbReference type="Gene3D" id="6.10.340.10">
    <property type="match status" value="1"/>
</dbReference>
<evidence type="ECO:0000256" key="2">
    <source>
        <dbReference type="SAM" id="Phobius"/>
    </source>
</evidence>
<dbReference type="CDD" id="cd06225">
    <property type="entry name" value="HAMP"/>
    <property type="match status" value="1"/>
</dbReference>
<dbReference type="PROSITE" id="PS50885">
    <property type="entry name" value="HAMP"/>
    <property type="match status" value="1"/>
</dbReference>
<evidence type="ECO:0000256" key="1">
    <source>
        <dbReference type="SAM" id="Coils"/>
    </source>
</evidence>
<keyword evidence="2" id="KW-0472">Membrane</keyword>
<keyword evidence="1" id="KW-0175">Coiled coil</keyword>
<accession>A0ABW5CNR4</accession>
<dbReference type="InterPro" id="IPR003660">
    <property type="entry name" value="HAMP_dom"/>
</dbReference>
<name>A0ABW5CNR4_9HYPH</name>
<keyword evidence="2" id="KW-1133">Transmembrane helix</keyword>
<dbReference type="EMBL" id="JBHUIJ010000016">
    <property type="protein sequence ID" value="MFD2238437.1"/>
    <property type="molecule type" value="Genomic_DNA"/>
</dbReference>
<keyword evidence="5" id="KW-1185">Reference proteome</keyword>
<dbReference type="Proteomes" id="UP001597371">
    <property type="component" value="Unassembled WGS sequence"/>
</dbReference>
<evidence type="ECO:0000313" key="4">
    <source>
        <dbReference type="EMBL" id="MFD2238437.1"/>
    </source>
</evidence>
<feature type="transmembrane region" description="Helical" evidence="2">
    <location>
        <begin position="192"/>
        <end position="212"/>
    </location>
</feature>
<dbReference type="SUPFAM" id="SSF158472">
    <property type="entry name" value="HAMP domain-like"/>
    <property type="match status" value="1"/>
</dbReference>
<dbReference type="RefSeq" id="WP_377946514.1">
    <property type="nucleotide sequence ID" value="NZ_JBHUIJ010000016.1"/>
</dbReference>
<feature type="coiled-coil region" evidence="1">
    <location>
        <begin position="258"/>
        <end position="292"/>
    </location>
</feature>
<evidence type="ECO:0000259" key="3">
    <source>
        <dbReference type="PROSITE" id="PS50885"/>
    </source>
</evidence>
<comment type="caution">
    <text evidence="4">The sequence shown here is derived from an EMBL/GenBank/DDBJ whole genome shotgun (WGS) entry which is preliminary data.</text>
</comment>
<feature type="transmembrane region" description="Helical" evidence="2">
    <location>
        <begin position="12"/>
        <end position="32"/>
    </location>
</feature>
<evidence type="ECO:0000313" key="5">
    <source>
        <dbReference type="Proteomes" id="UP001597371"/>
    </source>
</evidence>
<protein>
    <submittedName>
        <fullName evidence="4">HAMP domain-containing protein</fullName>
    </submittedName>
</protein>
<reference evidence="5" key="1">
    <citation type="journal article" date="2019" name="Int. J. Syst. Evol. Microbiol.">
        <title>The Global Catalogue of Microorganisms (GCM) 10K type strain sequencing project: providing services to taxonomists for standard genome sequencing and annotation.</title>
        <authorList>
            <consortium name="The Broad Institute Genomics Platform"/>
            <consortium name="The Broad Institute Genome Sequencing Center for Infectious Disease"/>
            <person name="Wu L."/>
            <person name="Ma J."/>
        </authorList>
    </citation>
    <scope>NUCLEOTIDE SEQUENCE [LARGE SCALE GENOMIC DNA]</scope>
    <source>
        <strain evidence="5">ZS-35-S2</strain>
    </source>
</reference>
<dbReference type="SMART" id="SM00304">
    <property type="entry name" value="HAMP"/>
    <property type="match status" value="1"/>
</dbReference>
<sequence length="310" mass="34086">MMLRLLSNTKIAIKIAAMIVITASISVILSLYSGTRVAEIDANYSHLTDVRYPALMNVARANRAMTQVEYYSYRAFTAPIGSDEAREMQQARTDTIATARQMLSEAEPGLPDSLVALEESYALLDQVDQRSALAFEAIFAGQSELALTRLNAMDESADAFNTRNIAFVTELRERALNRSAEMSASVVAMNRMMLIVSLVAAALGVVLALLVSGKTITQPLARLERTMEQLAGGNLDAAVEGGDRRDEVGSMSRAVQVFKDNAVKARELEEEATALRRQQDAERERLARIDQQKADELRGFVSDIESGFQR</sequence>
<proteinExistence type="predicted"/>
<feature type="domain" description="HAMP" evidence="3">
    <location>
        <begin position="214"/>
        <end position="267"/>
    </location>
</feature>
<organism evidence="4 5">
    <name type="scientific">Aureimonas populi</name>
    <dbReference type="NCBI Taxonomy" id="1701758"/>
    <lineage>
        <taxon>Bacteria</taxon>
        <taxon>Pseudomonadati</taxon>
        <taxon>Pseudomonadota</taxon>
        <taxon>Alphaproteobacteria</taxon>
        <taxon>Hyphomicrobiales</taxon>
        <taxon>Aurantimonadaceae</taxon>
        <taxon>Aureimonas</taxon>
    </lineage>
</organism>
<dbReference type="Pfam" id="PF00672">
    <property type="entry name" value="HAMP"/>
    <property type="match status" value="1"/>
</dbReference>
<keyword evidence="2" id="KW-0812">Transmembrane</keyword>